<dbReference type="KEGG" id="tet:TTHERM_00287980"/>
<protein>
    <submittedName>
        <fullName evidence="1">Uncharacterized protein</fullName>
    </submittedName>
</protein>
<organism evidence="1 2">
    <name type="scientific">Tetrahymena thermophila (strain SB210)</name>
    <dbReference type="NCBI Taxonomy" id="312017"/>
    <lineage>
        <taxon>Eukaryota</taxon>
        <taxon>Sar</taxon>
        <taxon>Alveolata</taxon>
        <taxon>Ciliophora</taxon>
        <taxon>Intramacronucleata</taxon>
        <taxon>Oligohymenophorea</taxon>
        <taxon>Hymenostomatida</taxon>
        <taxon>Tetrahymenina</taxon>
        <taxon>Tetrahymenidae</taxon>
        <taxon>Tetrahymena</taxon>
    </lineage>
</organism>
<dbReference type="GeneID" id="7834507"/>
<gene>
    <name evidence="1" type="ORF">TTHERM_00287980</name>
</gene>
<dbReference type="InParanoid" id="I7LVJ8"/>
<dbReference type="AlphaFoldDB" id="I7LVJ8"/>
<evidence type="ECO:0000313" key="2">
    <source>
        <dbReference type="Proteomes" id="UP000009168"/>
    </source>
</evidence>
<reference evidence="2" key="1">
    <citation type="journal article" date="2006" name="PLoS Biol.">
        <title>Macronuclear genome sequence of the ciliate Tetrahymena thermophila, a model eukaryote.</title>
        <authorList>
            <person name="Eisen J.A."/>
            <person name="Coyne R.S."/>
            <person name="Wu M."/>
            <person name="Wu D."/>
            <person name="Thiagarajan M."/>
            <person name="Wortman J.R."/>
            <person name="Badger J.H."/>
            <person name="Ren Q."/>
            <person name="Amedeo P."/>
            <person name="Jones K.M."/>
            <person name="Tallon L.J."/>
            <person name="Delcher A.L."/>
            <person name="Salzberg S.L."/>
            <person name="Silva J.C."/>
            <person name="Haas B.J."/>
            <person name="Majoros W.H."/>
            <person name="Farzad M."/>
            <person name="Carlton J.M."/>
            <person name="Smith R.K. Jr."/>
            <person name="Garg J."/>
            <person name="Pearlman R.E."/>
            <person name="Karrer K.M."/>
            <person name="Sun L."/>
            <person name="Manning G."/>
            <person name="Elde N.C."/>
            <person name="Turkewitz A.P."/>
            <person name="Asai D.J."/>
            <person name="Wilkes D.E."/>
            <person name="Wang Y."/>
            <person name="Cai H."/>
            <person name="Collins K."/>
            <person name="Stewart B.A."/>
            <person name="Lee S.R."/>
            <person name="Wilamowska K."/>
            <person name="Weinberg Z."/>
            <person name="Ruzzo W.L."/>
            <person name="Wloga D."/>
            <person name="Gaertig J."/>
            <person name="Frankel J."/>
            <person name="Tsao C.-C."/>
            <person name="Gorovsky M.A."/>
            <person name="Keeling P.J."/>
            <person name="Waller R.F."/>
            <person name="Patron N.J."/>
            <person name="Cherry J.M."/>
            <person name="Stover N.A."/>
            <person name="Krieger C.J."/>
            <person name="del Toro C."/>
            <person name="Ryder H.F."/>
            <person name="Williamson S.C."/>
            <person name="Barbeau R.A."/>
            <person name="Hamilton E.P."/>
            <person name="Orias E."/>
        </authorList>
    </citation>
    <scope>NUCLEOTIDE SEQUENCE [LARGE SCALE GENOMIC DNA]</scope>
    <source>
        <strain evidence="2">SB210</strain>
    </source>
</reference>
<dbReference type="RefSeq" id="XP_001018614.2">
    <property type="nucleotide sequence ID" value="XM_001018614.2"/>
</dbReference>
<sequence length="468" mass="54839">MNAYSICLNDSCKNNLILQKDNQTIQNCIDSSHRLIKSQDLIENAQCSIKVFSQALDLLKESYIFNEQPGLSNINVQNISAKIKQELEQSIKYSHESINCIQNGFISQQFLKQLLYIDMEGNITNIQFERIKALTSLLQQINSRKCSINQFNCQDLIQEVDQKHIQILSIDIQVPIISFINRITVYALLPSIQTLYLSIMHQQLTEQENNTLCHFIAIQTSLKRLRLQIMIGLQYYNHLKNIIQSLVINRSIKYLTLDQSCGVLPLQIFVHLAHLIKYNQNIKELKLLFDFTKFQVPHTDLQSLIAIFLELEKSKSINYFYGYFNSLKPYSTTHLGDQIVQLLAKNKVIQEFCLETTSIKYNLNKISQGLRLNEGLQYFNLTSNDDYEIDDVVTLCKAAEDRMLNSTLRYFNSYSYVIPYEYKSKFKILTEYQNFRYQALFYILAYKKHFAPYIIYNPYIQYIDLFVN</sequence>
<dbReference type="EMBL" id="GG662651">
    <property type="protein sequence ID" value="EAR98369.2"/>
    <property type="molecule type" value="Genomic_DNA"/>
</dbReference>
<proteinExistence type="predicted"/>
<dbReference type="SUPFAM" id="SSF52047">
    <property type="entry name" value="RNI-like"/>
    <property type="match status" value="1"/>
</dbReference>
<accession>I7LVJ8</accession>
<keyword evidence="2" id="KW-1185">Reference proteome</keyword>
<name>I7LVJ8_TETTS</name>
<dbReference type="Proteomes" id="UP000009168">
    <property type="component" value="Unassembled WGS sequence"/>
</dbReference>
<evidence type="ECO:0000313" key="1">
    <source>
        <dbReference type="EMBL" id="EAR98369.2"/>
    </source>
</evidence>